<dbReference type="AlphaFoldDB" id="A0AAW1WZ68"/>
<keyword evidence="3" id="KW-1185">Reference proteome</keyword>
<accession>A0AAW1WZ68</accession>
<evidence type="ECO:0000313" key="2">
    <source>
        <dbReference type="EMBL" id="KAK9929464.1"/>
    </source>
</evidence>
<sequence>MQEINPLPKNDGFTSSHHNGISYRNLSMEDLTKKEFKIVDEAKIFYNEYSAAYGFGTRRHGLHRDRKDNITSRSWVCLKQGTQAAKWLNKENRKRLPKKVTRQNCPATFVVRFCKEKGAFVVRRLNNNHSHILATQDEVPFIRSHRHVSDADMAVVISMRKVAVKISRAYDYLVDKAGGHKHVGFTIKDLYNKLDAVRPMEICDGDAQSAISYLAKWALTDEGLFSRYSLDEDGRLANLFWRDSESLKDYEWFGDVLNFDSTYKTNIYGKLMWT</sequence>
<feature type="domain" description="FAR1" evidence="1">
    <location>
        <begin position="45"/>
        <end position="134"/>
    </location>
</feature>
<evidence type="ECO:0000259" key="1">
    <source>
        <dbReference type="Pfam" id="PF03101"/>
    </source>
</evidence>
<dbReference type="PANTHER" id="PTHR47718">
    <property type="entry name" value="OS01G0519700 PROTEIN"/>
    <property type="match status" value="1"/>
</dbReference>
<organism evidence="2 3">
    <name type="scientific">Rubus argutus</name>
    <name type="common">Southern blackberry</name>
    <dbReference type="NCBI Taxonomy" id="59490"/>
    <lineage>
        <taxon>Eukaryota</taxon>
        <taxon>Viridiplantae</taxon>
        <taxon>Streptophyta</taxon>
        <taxon>Embryophyta</taxon>
        <taxon>Tracheophyta</taxon>
        <taxon>Spermatophyta</taxon>
        <taxon>Magnoliopsida</taxon>
        <taxon>eudicotyledons</taxon>
        <taxon>Gunneridae</taxon>
        <taxon>Pentapetalae</taxon>
        <taxon>rosids</taxon>
        <taxon>fabids</taxon>
        <taxon>Rosales</taxon>
        <taxon>Rosaceae</taxon>
        <taxon>Rosoideae</taxon>
        <taxon>Rosoideae incertae sedis</taxon>
        <taxon>Rubus</taxon>
    </lineage>
</organism>
<dbReference type="EMBL" id="JBEDUW010000005">
    <property type="protein sequence ID" value="KAK9929464.1"/>
    <property type="molecule type" value="Genomic_DNA"/>
</dbReference>
<protein>
    <recommendedName>
        <fullName evidence="1">FAR1 domain-containing protein</fullName>
    </recommendedName>
</protein>
<dbReference type="PANTHER" id="PTHR47718:SF13">
    <property type="entry name" value="OS09G0290500 PROTEIN"/>
    <property type="match status" value="1"/>
</dbReference>
<proteinExistence type="predicted"/>
<comment type="caution">
    <text evidence="2">The sequence shown here is derived from an EMBL/GenBank/DDBJ whole genome shotgun (WGS) entry which is preliminary data.</text>
</comment>
<dbReference type="InterPro" id="IPR004330">
    <property type="entry name" value="FAR1_DNA_bnd_dom"/>
</dbReference>
<dbReference type="Proteomes" id="UP001457282">
    <property type="component" value="Unassembled WGS sequence"/>
</dbReference>
<dbReference type="Pfam" id="PF03101">
    <property type="entry name" value="FAR1"/>
    <property type="match status" value="1"/>
</dbReference>
<name>A0AAW1WZ68_RUBAR</name>
<gene>
    <name evidence="2" type="ORF">M0R45_026562</name>
</gene>
<evidence type="ECO:0000313" key="3">
    <source>
        <dbReference type="Proteomes" id="UP001457282"/>
    </source>
</evidence>
<reference evidence="2 3" key="1">
    <citation type="journal article" date="2023" name="G3 (Bethesda)">
        <title>A chromosome-length genome assembly and annotation of blackberry (Rubus argutus, cv. 'Hillquist').</title>
        <authorList>
            <person name="Bruna T."/>
            <person name="Aryal R."/>
            <person name="Dudchenko O."/>
            <person name="Sargent D.J."/>
            <person name="Mead D."/>
            <person name="Buti M."/>
            <person name="Cavallini A."/>
            <person name="Hytonen T."/>
            <person name="Andres J."/>
            <person name="Pham M."/>
            <person name="Weisz D."/>
            <person name="Mascagni F."/>
            <person name="Usai G."/>
            <person name="Natali L."/>
            <person name="Bassil N."/>
            <person name="Fernandez G.E."/>
            <person name="Lomsadze A."/>
            <person name="Armour M."/>
            <person name="Olukolu B."/>
            <person name="Poorten T."/>
            <person name="Britton C."/>
            <person name="Davik J."/>
            <person name="Ashrafi H."/>
            <person name="Aiden E.L."/>
            <person name="Borodovsky M."/>
            <person name="Worthington M."/>
        </authorList>
    </citation>
    <scope>NUCLEOTIDE SEQUENCE [LARGE SCALE GENOMIC DNA]</scope>
    <source>
        <strain evidence="2">PI 553951</strain>
    </source>
</reference>